<evidence type="ECO:0008006" key="2">
    <source>
        <dbReference type="Google" id="ProtNLM"/>
    </source>
</evidence>
<dbReference type="Pfam" id="PF13181">
    <property type="entry name" value="TPR_8"/>
    <property type="match status" value="1"/>
</dbReference>
<protein>
    <recommendedName>
        <fullName evidence="2">Tetratricopeptide repeat protein</fullName>
    </recommendedName>
</protein>
<accession>A0A381Q7B1</accession>
<evidence type="ECO:0000313" key="1">
    <source>
        <dbReference type="EMBL" id="SUZ74950.1"/>
    </source>
</evidence>
<sequence>MERRVALWSLLLPLVSLLSIASDACCEAEMPVPIERPLAVALDRLSPAQRELLEDLLDKARREPMNGLRRGQLGMAYETNGYPRAALMSYRQAEELDGQEPKWPYYQAFLLAGRGELQRALDALDRSIRLDAKHVSSWMWKGTWLIELGLVRQADDAFSEAKGLGLGWAATAGQARVLLHQDRSDEAIAILEPLSEESPFPSVFQLLGRAYRESGRLDEARISLARGKSAQRIGWHDDRQEAKRAYEVGVTPRLQQAQRLILLSKTEQALPILEALVEAKPNDERVINTLSNAYVLMGREDEAFAVLRNALEQFPVHYRTHLNVAGVYENRGDWKLALQHIDAAIRLNPTVSLPYEKKGLLLQRQRRLVEALDAFELALNRNASDPHLFARAGDIEAILRRWLDAIERYRDSIRVDPSYTLGHIKLGLSLARTGQFEAARNALSVAAALDTHERDVQEALAFVSGLEHKQNSK</sequence>
<dbReference type="PANTHER" id="PTHR12558">
    <property type="entry name" value="CELL DIVISION CYCLE 16,23,27"/>
    <property type="match status" value="1"/>
</dbReference>
<dbReference type="PROSITE" id="PS50005">
    <property type="entry name" value="TPR"/>
    <property type="match status" value="1"/>
</dbReference>
<dbReference type="SUPFAM" id="SSF48452">
    <property type="entry name" value="TPR-like"/>
    <property type="match status" value="2"/>
</dbReference>
<organism evidence="1">
    <name type="scientific">marine metagenome</name>
    <dbReference type="NCBI Taxonomy" id="408172"/>
    <lineage>
        <taxon>unclassified sequences</taxon>
        <taxon>metagenomes</taxon>
        <taxon>ecological metagenomes</taxon>
    </lineage>
</organism>
<dbReference type="EMBL" id="UINC01001227">
    <property type="protein sequence ID" value="SUZ74950.1"/>
    <property type="molecule type" value="Genomic_DNA"/>
</dbReference>
<dbReference type="SMART" id="SM00028">
    <property type="entry name" value="TPR"/>
    <property type="match status" value="8"/>
</dbReference>
<dbReference type="AlphaFoldDB" id="A0A381Q7B1"/>
<gene>
    <name evidence="1" type="ORF">METZ01_LOCUS27804</name>
</gene>
<dbReference type="InterPro" id="IPR019734">
    <property type="entry name" value="TPR_rpt"/>
</dbReference>
<dbReference type="Pfam" id="PF13432">
    <property type="entry name" value="TPR_16"/>
    <property type="match status" value="3"/>
</dbReference>
<dbReference type="PANTHER" id="PTHR12558:SF13">
    <property type="entry name" value="CELL DIVISION CYCLE PROTEIN 27 HOMOLOG"/>
    <property type="match status" value="1"/>
</dbReference>
<name>A0A381Q7B1_9ZZZZ</name>
<reference evidence="1" key="1">
    <citation type="submission" date="2018-05" db="EMBL/GenBank/DDBJ databases">
        <authorList>
            <person name="Lanie J.A."/>
            <person name="Ng W.-L."/>
            <person name="Kazmierczak K.M."/>
            <person name="Andrzejewski T.M."/>
            <person name="Davidsen T.M."/>
            <person name="Wayne K.J."/>
            <person name="Tettelin H."/>
            <person name="Glass J.I."/>
            <person name="Rusch D."/>
            <person name="Podicherti R."/>
            <person name="Tsui H.-C.T."/>
            <person name="Winkler M.E."/>
        </authorList>
    </citation>
    <scope>NUCLEOTIDE SEQUENCE</scope>
</reference>
<dbReference type="InterPro" id="IPR011990">
    <property type="entry name" value="TPR-like_helical_dom_sf"/>
</dbReference>
<proteinExistence type="predicted"/>
<dbReference type="Gene3D" id="1.25.40.10">
    <property type="entry name" value="Tetratricopeptide repeat domain"/>
    <property type="match status" value="4"/>
</dbReference>